<dbReference type="InterPro" id="IPR033904">
    <property type="entry name" value="Trans_IPPS_HH"/>
</dbReference>
<accession>A0A1Q8CUW4</accession>
<keyword evidence="2" id="KW-0808">Transferase</keyword>
<dbReference type="InterPro" id="IPR019845">
    <property type="entry name" value="Squalene/phytoene_synthase_CS"/>
</dbReference>
<dbReference type="InterPro" id="IPR008949">
    <property type="entry name" value="Isoprenoid_synthase_dom_sf"/>
</dbReference>
<dbReference type="PANTHER" id="PTHR31480">
    <property type="entry name" value="BIFUNCTIONAL LYCOPENE CYCLASE/PHYTOENE SYNTHASE"/>
    <property type="match status" value="1"/>
</dbReference>
<dbReference type="SUPFAM" id="SSF48576">
    <property type="entry name" value="Terpenoid synthases"/>
    <property type="match status" value="1"/>
</dbReference>
<dbReference type="UniPathway" id="UPA00799"/>
<evidence type="ECO:0000256" key="2">
    <source>
        <dbReference type="ARBA" id="ARBA00022679"/>
    </source>
</evidence>
<gene>
    <name evidence="3" type="ORF">BU204_08320</name>
</gene>
<comment type="pathway">
    <text evidence="1">Carotenoid biosynthesis; phytoene biosynthesis.</text>
</comment>
<dbReference type="GO" id="GO:0004311">
    <property type="term" value="F:geranylgeranyl diphosphate synthase activity"/>
    <property type="evidence" value="ECO:0007669"/>
    <property type="project" value="InterPro"/>
</dbReference>
<evidence type="ECO:0000256" key="1">
    <source>
        <dbReference type="ARBA" id="ARBA00004684"/>
    </source>
</evidence>
<dbReference type="EMBL" id="MSIE01000011">
    <property type="protein sequence ID" value="OLF18126.1"/>
    <property type="molecule type" value="Genomic_DNA"/>
</dbReference>
<dbReference type="SFLD" id="SFLDS00005">
    <property type="entry name" value="Isoprenoid_Synthase_Type_I"/>
    <property type="match status" value="1"/>
</dbReference>
<dbReference type="InterPro" id="IPR044843">
    <property type="entry name" value="Trans_IPPS_bact-type"/>
</dbReference>
<dbReference type="Gene3D" id="1.10.600.10">
    <property type="entry name" value="Farnesyl Diphosphate Synthase"/>
    <property type="match status" value="1"/>
</dbReference>
<dbReference type="PROSITE" id="PS01045">
    <property type="entry name" value="SQUALEN_PHYTOEN_SYN_2"/>
    <property type="match status" value="1"/>
</dbReference>
<comment type="caution">
    <text evidence="3">The sequence shown here is derived from an EMBL/GenBank/DDBJ whole genome shotgun (WGS) entry which is preliminary data.</text>
</comment>
<sequence length="320" mass="35656">MSRRELQAAGITDPALCRAYTTCRELNARHGRTYFLATRLLARARRPAVHALYGFARYVDDLVDEPGPEATAEAVGGRIDEAERQLAEGMTTGRSDYPVVAALVHTVDRYEIDPALFSAFLRSMRMDLDVREYPTRADLEQYTYGSARVIGLQMLPVLGTVVDRTEAAPPAAALGEAFQLTNFLRDVAEDLDRDRVYLPVDELVAFGVDRDRLFWCRERGRADTAVRRAVADQVATTRAIYRQAVPGVAMLRPEARPCISTALALYSGILDRIEAMDHDVFAGRARVGTARKARVAAPALVRAVWARHRTHHPVEEGHQR</sequence>
<organism evidence="3 4">
    <name type="scientific">Actinophytocola xanthii</name>
    <dbReference type="NCBI Taxonomy" id="1912961"/>
    <lineage>
        <taxon>Bacteria</taxon>
        <taxon>Bacillati</taxon>
        <taxon>Actinomycetota</taxon>
        <taxon>Actinomycetes</taxon>
        <taxon>Pseudonocardiales</taxon>
        <taxon>Pseudonocardiaceae</taxon>
    </lineage>
</organism>
<proteinExistence type="predicted"/>
<dbReference type="STRING" id="1912961.BU204_08320"/>
<dbReference type="AlphaFoldDB" id="A0A1Q8CUW4"/>
<dbReference type="RefSeq" id="WP_075124985.1">
    <property type="nucleotide sequence ID" value="NZ_MSIE01000011.1"/>
</dbReference>
<keyword evidence="4" id="KW-1185">Reference proteome</keyword>
<dbReference type="InterPro" id="IPR002060">
    <property type="entry name" value="Squ/phyt_synthse"/>
</dbReference>
<protein>
    <submittedName>
        <fullName evidence="3">Phytoene synthase</fullName>
    </submittedName>
</protein>
<dbReference type="OrthoDB" id="9807580at2"/>
<evidence type="ECO:0000313" key="3">
    <source>
        <dbReference type="EMBL" id="OLF18126.1"/>
    </source>
</evidence>
<name>A0A1Q8CUW4_9PSEU</name>
<evidence type="ECO:0000313" key="4">
    <source>
        <dbReference type="Proteomes" id="UP000185596"/>
    </source>
</evidence>
<dbReference type="SFLD" id="SFLDG01018">
    <property type="entry name" value="Squalene/Phytoene_Synthase_Lik"/>
    <property type="match status" value="1"/>
</dbReference>
<dbReference type="Proteomes" id="UP000185596">
    <property type="component" value="Unassembled WGS sequence"/>
</dbReference>
<dbReference type="Pfam" id="PF00494">
    <property type="entry name" value="SQS_PSY"/>
    <property type="match status" value="1"/>
</dbReference>
<dbReference type="GO" id="GO:0016117">
    <property type="term" value="P:carotenoid biosynthetic process"/>
    <property type="evidence" value="ECO:0007669"/>
    <property type="project" value="UniProtKB-ARBA"/>
</dbReference>
<dbReference type="CDD" id="cd00683">
    <property type="entry name" value="Trans_IPPS_HH"/>
    <property type="match status" value="1"/>
</dbReference>
<dbReference type="SFLD" id="SFLDG01212">
    <property type="entry name" value="Phytoene_synthase_like"/>
    <property type="match status" value="1"/>
</dbReference>
<reference evidence="3 4" key="1">
    <citation type="submission" date="2016-12" db="EMBL/GenBank/DDBJ databases">
        <title>The draft genome sequence of Actinophytocola sp. 11-183.</title>
        <authorList>
            <person name="Wang W."/>
            <person name="Yuan L."/>
        </authorList>
    </citation>
    <scope>NUCLEOTIDE SEQUENCE [LARGE SCALE GENOMIC DNA]</scope>
    <source>
        <strain evidence="3 4">11-183</strain>
    </source>
</reference>
<dbReference type="GO" id="GO:0051996">
    <property type="term" value="F:squalene synthase [NAD(P)H] activity"/>
    <property type="evidence" value="ECO:0007669"/>
    <property type="project" value="InterPro"/>
</dbReference>